<evidence type="ECO:0000256" key="4">
    <source>
        <dbReference type="PROSITE-ProRule" id="PRU01248"/>
    </source>
</evidence>
<dbReference type="InterPro" id="IPR013762">
    <property type="entry name" value="Integrase-like_cat_sf"/>
</dbReference>
<dbReference type="KEGG" id="aagg:ETAA8_36080"/>
<dbReference type="InterPro" id="IPR002104">
    <property type="entry name" value="Integrase_catalytic"/>
</dbReference>
<organism evidence="7 8">
    <name type="scientific">Anatilimnocola aggregata</name>
    <dbReference type="NCBI Taxonomy" id="2528021"/>
    <lineage>
        <taxon>Bacteria</taxon>
        <taxon>Pseudomonadati</taxon>
        <taxon>Planctomycetota</taxon>
        <taxon>Planctomycetia</taxon>
        <taxon>Pirellulales</taxon>
        <taxon>Pirellulaceae</taxon>
        <taxon>Anatilimnocola</taxon>
    </lineage>
</organism>
<evidence type="ECO:0000256" key="2">
    <source>
        <dbReference type="ARBA" id="ARBA00023125"/>
    </source>
</evidence>
<dbReference type="GO" id="GO:0015074">
    <property type="term" value="P:DNA integration"/>
    <property type="evidence" value="ECO:0007669"/>
    <property type="project" value="UniProtKB-KW"/>
</dbReference>
<proteinExistence type="predicted"/>
<evidence type="ECO:0000259" key="5">
    <source>
        <dbReference type="PROSITE" id="PS51898"/>
    </source>
</evidence>
<evidence type="ECO:0000256" key="1">
    <source>
        <dbReference type="ARBA" id="ARBA00022908"/>
    </source>
</evidence>
<name>A0A517YE56_9BACT</name>
<dbReference type="InterPro" id="IPR010998">
    <property type="entry name" value="Integrase_recombinase_N"/>
</dbReference>
<dbReference type="Gene3D" id="1.10.150.130">
    <property type="match status" value="1"/>
</dbReference>
<dbReference type="InterPro" id="IPR044068">
    <property type="entry name" value="CB"/>
</dbReference>
<feature type="domain" description="Tyr recombinase" evidence="5">
    <location>
        <begin position="174"/>
        <end position="366"/>
    </location>
</feature>
<reference evidence="7 8" key="1">
    <citation type="submission" date="2019-02" db="EMBL/GenBank/DDBJ databases">
        <title>Deep-cultivation of Planctomycetes and their phenomic and genomic characterization uncovers novel biology.</title>
        <authorList>
            <person name="Wiegand S."/>
            <person name="Jogler M."/>
            <person name="Boedeker C."/>
            <person name="Pinto D."/>
            <person name="Vollmers J."/>
            <person name="Rivas-Marin E."/>
            <person name="Kohn T."/>
            <person name="Peeters S.H."/>
            <person name="Heuer A."/>
            <person name="Rast P."/>
            <person name="Oberbeckmann S."/>
            <person name="Bunk B."/>
            <person name="Jeske O."/>
            <person name="Meyerdierks A."/>
            <person name="Storesund J.E."/>
            <person name="Kallscheuer N."/>
            <person name="Luecker S."/>
            <person name="Lage O.M."/>
            <person name="Pohl T."/>
            <person name="Merkel B.J."/>
            <person name="Hornburger P."/>
            <person name="Mueller R.-W."/>
            <person name="Bruemmer F."/>
            <person name="Labrenz M."/>
            <person name="Spormann A.M."/>
            <person name="Op den Camp H."/>
            <person name="Overmann J."/>
            <person name="Amann R."/>
            <person name="Jetten M.S.M."/>
            <person name="Mascher T."/>
            <person name="Medema M.H."/>
            <person name="Devos D.P."/>
            <person name="Kaster A.-K."/>
            <person name="Ovreas L."/>
            <person name="Rohde M."/>
            <person name="Galperin M.Y."/>
            <person name="Jogler C."/>
        </authorList>
    </citation>
    <scope>NUCLEOTIDE SEQUENCE [LARGE SCALE GENOMIC DNA]</scope>
    <source>
        <strain evidence="7 8">ETA_A8</strain>
    </source>
</reference>
<dbReference type="EMBL" id="CP036274">
    <property type="protein sequence ID" value="QDU28506.1"/>
    <property type="molecule type" value="Genomic_DNA"/>
</dbReference>
<evidence type="ECO:0000259" key="6">
    <source>
        <dbReference type="PROSITE" id="PS51900"/>
    </source>
</evidence>
<evidence type="ECO:0000313" key="8">
    <source>
        <dbReference type="Proteomes" id="UP000315017"/>
    </source>
</evidence>
<dbReference type="SUPFAM" id="SSF56349">
    <property type="entry name" value="DNA breaking-rejoining enzymes"/>
    <property type="match status" value="1"/>
</dbReference>
<dbReference type="CDD" id="cd01189">
    <property type="entry name" value="INT_ICEBs1_C_like"/>
    <property type="match status" value="1"/>
</dbReference>
<keyword evidence="8" id="KW-1185">Reference proteome</keyword>
<dbReference type="Gene3D" id="1.10.443.10">
    <property type="entry name" value="Intergrase catalytic core"/>
    <property type="match status" value="1"/>
</dbReference>
<dbReference type="OrthoDB" id="9803188at2"/>
<dbReference type="PROSITE" id="PS51898">
    <property type="entry name" value="TYR_RECOMBINASE"/>
    <property type="match status" value="1"/>
</dbReference>
<dbReference type="Pfam" id="PF00589">
    <property type="entry name" value="Phage_integrase"/>
    <property type="match status" value="1"/>
</dbReference>
<gene>
    <name evidence="7" type="ORF">ETAA8_36080</name>
</gene>
<sequence>MSRKRRGRGEGSIYQRADGTWCATISVGYNNDGKRKRRTLFGDTKQKVQEKLGKLSREITHLSDIEPQRIKVGEYLDRWLKDGAKPRVRMTTFDNYERAVNLHIKPYLGGLQLARLTGLNIHGLYSTLEQAGKSPDTIRLTHAVLHRALRQAVKWRLIPFNTCSDVDRPKVEKKSISPYTVEQVKTLLTAAQGDRYEAIFVLGVTTGMRLGELFGLQWSDVNLAGQAIMVQHALVELRGRLTLTEPKTARGRRRIELPRMAIDALVQHQARMLEEGFAGGGYVFCNYHGGPLRRSHFHFRHFKPLLVRANLPEIRFHDLRHTSATLLLSQGVHPKVVQERLGHSQISVTMDTYSHVLPSLQLEAAGKFDQMLDSEETA</sequence>
<keyword evidence="2 4" id="KW-0238">DNA-binding</keyword>
<dbReference type="InterPro" id="IPR004107">
    <property type="entry name" value="Integrase_SAM-like_N"/>
</dbReference>
<dbReference type="InterPro" id="IPR050090">
    <property type="entry name" value="Tyrosine_recombinase_XerCD"/>
</dbReference>
<dbReference type="InterPro" id="IPR011010">
    <property type="entry name" value="DNA_brk_join_enz"/>
</dbReference>
<dbReference type="PANTHER" id="PTHR30349:SF91">
    <property type="entry name" value="INTA PROTEIN"/>
    <property type="match status" value="1"/>
</dbReference>
<dbReference type="GO" id="GO:0006310">
    <property type="term" value="P:DNA recombination"/>
    <property type="evidence" value="ECO:0007669"/>
    <property type="project" value="UniProtKB-KW"/>
</dbReference>
<protein>
    <submittedName>
        <fullName evidence="7">Prophage phiRv2 integrase</fullName>
    </submittedName>
</protein>
<dbReference type="AlphaFoldDB" id="A0A517YE56"/>
<dbReference type="Pfam" id="PF14659">
    <property type="entry name" value="Phage_int_SAM_3"/>
    <property type="match status" value="1"/>
</dbReference>
<feature type="domain" description="Core-binding (CB)" evidence="6">
    <location>
        <begin position="70"/>
        <end position="153"/>
    </location>
</feature>
<dbReference type="PANTHER" id="PTHR30349">
    <property type="entry name" value="PHAGE INTEGRASE-RELATED"/>
    <property type="match status" value="1"/>
</dbReference>
<dbReference type="GO" id="GO:0003677">
    <property type="term" value="F:DNA binding"/>
    <property type="evidence" value="ECO:0007669"/>
    <property type="project" value="UniProtKB-UniRule"/>
</dbReference>
<keyword evidence="1" id="KW-0229">DNA integration</keyword>
<accession>A0A517YE56</accession>
<dbReference type="Proteomes" id="UP000315017">
    <property type="component" value="Chromosome"/>
</dbReference>
<dbReference type="RefSeq" id="WP_145090911.1">
    <property type="nucleotide sequence ID" value="NZ_CP036274.1"/>
</dbReference>
<dbReference type="PROSITE" id="PS51900">
    <property type="entry name" value="CB"/>
    <property type="match status" value="1"/>
</dbReference>
<evidence type="ECO:0000313" key="7">
    <source>
        <dbReference type="EMBL" id="QDU28506.1"/>
    </source>
</evidence>
<evidence type="ECO:0000256" key="3">
    <source>
        <dbReference type="ARBA" id="ARBA00023172"/>
    </source>
</evidence>
<keyword evidence="3" id="KW-0233">DNA recombination</keyword>